<dbReference type="EMBL" id="CP091508">
    <property type="protein sequence ID" value="UOO81450.1"/>
    <property type="molecule type" value="Genomic_DNA"/>
</dbReference>
<feature type="transmembrane region" description="Helical" evidence="8">
    <location>
        <begin position="136"/>
        <end position="160"/>
    </location>
</feature>
<sequence length="166" mass="18838">MTDFEDFHNRVPKSLILSSFVLAMLLDFMPFPTESFFWLPEFTALILLYWVINRPQSIGVGTAFIIGLLADIGTAAPLGQHALSYMLITFLVQQQQRQIILYNYGVQAVAVLGALLSNQVILMLVRLMHDHRFSGWLGFTAPFIGALLWPLLSKIMLTILNSRRLR</sequence>
<dbReference type="Proteomes" id="UP000829817">
    <property type="component" value="Chromosome"/>
</dbReference>
<name>A0ABY4DRV3_9NEIS</name>
<gene>
    <name evidence="9" type="primary">mreD</name>
    <name evidence="9" type="ORF">LVJ83_10905</name>
</gene>
<evidence type="ECO:0000313" key="10">
    <source>
        <dbReference type="Proteomes" id="UP000829817"/>
    </source>
</evidence>
<dbReference type="PANTHER" id="PTHR37484">
    <property type="entry name" value="ROD SHAPE-DETERMINING PROTEIN MRED"/>
    <property type="match status" value="1"/>
</dbReference>
<organism evidence="9 10">
    <name type="scientific">Uruburuella testudinis</name>
    <dbReference type="NCBI Taxonomy" id="1282863"/>
    <lineage>
        <taxon>Bacteria</taxon>
        <taxon>Pseudomonadati</taxon>
        <taxon>Pseudomonadota</taxon>
        <taxon>Betaproteobacteria</taxon>
        <taxon>Neisseriales</taxon>
        <taxon>Neisseriaceae</taxon>
        <taxon>Uruburuella</taxon>
    </lineage>
</organism>
<keyword evidence="5" id="KW-0133">Cell shape</keyword>
<keyword evidence="7 8" id="KW-0472">Membrane</keyword>
<dbReference type="Pfam" id="PF04093">
    <property type="entry name" value="MreD"/>
    <property type="match status" value="1"/>
</dbReference>
<comment type="subcellular location">
    <subcellularLocation>
        <location evidence="1">Cell membrane</location>
        <topology evidence="1">Multi-pass membrane protein</topology>
    </subcellularLocation>
</comment>
<keyword evidence="4 8" id="KW-0812">Transmembrane</keyword>
<feature type="transmembrane region" description="Helical" evidence="8">
    <location>
        <begin position="58"/>
        <end position="78"/>
    </location>
</feature>
<accession>A0ABY4DRV3</accession>
<dbReference type="PANTHER" id="PTHR37484:SF1">
    <property type="entry name" value="ROD SHAPE-DETERMINING PROTEIN MRED"/>
    <property type="match status" value="1"/>
</dbReference>
<dbReference type="NCBIfam" id="TIGR03426">
    <property type="entry name" value="shape_MreD"/>
    <property type="match status" value="1"/>
</dbReference>
<keyword evidence="6 8" id="KW-1133">Transmembrane helix</keyword>
<evidence type="ECO:0000256" key="3">
    <source>
        <dbReference type="ARBA" id="ARBA00022475"/>
    </source>
</evidence>
<evidence type="ECO:0000256" key="5">
    <source>
        <dbReference type="ARBA" id="ARBA00022960"/>
    </source>
</evidence>
<reference evidence="9 10" key="1">
    <citation type="journal article" date="2022" name="Res Sq">
        <title>Evolution of multicellular longitudinally dividing oral cavity symbionts (Neisseriaceae).</title>
        <authorList>
            <person name="Nyongesa S."/>
            <person name="Weber P."/>
            <person name="Bernet E."/>
            <person name="Pullido F."/>
            <person name="Nieckarz M."/>
            <person name="Delaby M."/>
            <person name="Nieves C."/>
            <person name="Viehboeck T."/>
            <person name="Krause N."/>
            <person name="Rivera-Millot A."/>
            <person name="Nakamura A."/>
            <person name="Vischer N."/>
            <person name="VanNieuwenhze M."/>
            <person name="Brun Y."/>
            <person name="Cava F."/>
            <person name="Bulgheresi S."/>
            <person name="Veyrier F."/>
        </authorList>
    </citation>
    <scope>NUCLEOTIDE SEQUENCE [LARGE SCALE GENOMIC DNA]</scope>
    <source>
        <strain evidence="9 10">CCUG 63373m</strain>
    </source>
</reference>
<evidence type="ECO:0000256" key="4">
    <source>
        <dbReference type="ARBA" id="ARBA00022692"/>
    </source>
</evidence>
<feature type="transmembrane region" description="Helical" evidence="8">
    <location>
        <begin position="99"/>
        <end position="124"/>
    </location>
</feature>
<evidence type="ECO:0000256" key="8">
    <source>
        <dbReference type="SAM" id="Phobius"/>
    </source>
</evidence>
<keyword evidence="3" id="KW-1003">Cell membrane</keyword>
<protein>
    <submittedName>
        <fullName evidence="9">Rod shape-determining protein MreD</fullName>
    </submittedName>
</protein>
<dbReference type="InterPro" id="IPR026034">
    <property type="entry name" value="MreD_proteobac"/>
</dbReference>
<keyword evidence="10" id="KW-1185">Reference proteome</keyword>
<evidence type="ECO:0000256" key="7">
    <source>
        <dbReference type="ARBA" id="ARBA00023136"/>
    </source>
</evidence>
<proteinExistence type="inferred from homology"/>
<feature type="transmembrane region" description="Helical" evidence="8">
    <location>
        <begin position="36"/>
        <end position="52"/>
    </location>
</feature>
<dbReference type="PIRSF" id="PIRSF018472">
    <property type="entry name" value="MreD_proteobac"/>
    <property type="match status" value="1"/>
</dbReference>
<evidence type="ECO:0000256" key="1">
    <source>
        <dbReference type="ARBA" id="ARBA00004651"/>
    </source>
</evidence>
<evidence type="ECO:0000256" key="6">
    <source>
        <dbReference type="ARBA" id="ARBA00022989"/>
    </source>
</evidence>
<dbReference type="InterPro" id="IPR007227">
    <property type="entry name" value="Cell_shape_determining_MreD"/>
</dbReference>
<evidence type="ECO:0000313" key="9">
    <source>
        <dbReference type="EMBL" id="UOO81450.1"/>
    </source>
</evidence>
<comment type="similarity">
    <text evidence="2">Belongs to the MreD family.</text>
</comment>
<evidence type="ECO:0000256" key="2">
    <source>
        <dbReference type="ARBA" id="ARBA00007776"/>
    </source>
</evidence>
<dbReference type="RefSeq" id="WP_244784594.1">
    <property type="nucleotide sequence ID" value="NZ_CP091508.1"/>
</dbReference>